<keyword evidence="4" id="KW-1185">Reference proteome</keyword>
<dbReference type="InterPro" id="IPR025337">
    <property type="entry name" value="Questin_oxidase-like"/>
</dbReference>
<feature type="region of interest" description="Disordered" evidence="2">
    <location>
        <begin position="444"/>
        <end position="464"/>
    </location>
</feature>
<proteinExistence type="predicted"/>
<dbReference type="STRING" id="2316362.A0A4Q2DND8"/>
<evidence type="ECO:0000256" key="2">
    <source>
        <dbReference type="SAM" id="MobiDB-lite"/>
    </source>
</evidence>
<dbReference type="OrthoDB" id="10004862at2759"/>
<keyword evidence="1" id="KW-0560">Oxidoreductase</keyword>
<reference evidence="3 4" key="1">
    <citation type="submission" date="2019-01" db="EMBL/GenBank/DDBJ databases">
        <title>Draft genome sequence of Psathyrella aberdarensis IHI B618.</title>
        <authorList>
            <person name="Buettner E."/>
            <person name="Kellner H."/>
        </authorList>
    </citation>
    <scope>NUCLEOTIDE SEQUENCE [LARGE SCALE GENOMIC DNA]</scope>
    <source>
        <strain evidence="3 4">IHI B618</strain>
    </source>
</reference>
<gene>
    <name evidence="3" type="ORF">EST38_g5022</name>
</gene>
<name>A0A4Q2DND8_9AGAR</name>
<dbReference type="GO" id="GO:0016491">
    <property type="term" value="F:oxidoreductase activity"/>
    <property type="evidence" value="ECO:0007669"/>
    <property type="project" value="UniProtKB-KW"/>
</dbReference>
<feature type="region of interest" description="Disordered" evidence="2">
    <location>
        <begin position="1"/>
        <end position="26"/>
    </location>
</feature>
<feature type="compositionally biased region" description="Low complexity" evidence="2">
    <location>
        <begin position="1"/>
        <end position="11"/>
    </location>
</feature>
<sequence length="665" mass="73763">MSPSSNLLFPNPSRPPSDLSPRHWPGVSPSSTEVLLEVLKHNHGHWHTFFNEQHFHNHAPHRSLALWSLGADGDVIRAGYEKDCGYEKPQLVPPGRITNDNFNEHLGDERYYRAYMDFFEASLRDHGINHTLEEYLFSPSANVGVKEGLFDEDAPQPHMLARFFSGVVHPLIHTGYGLEFGLPGMIAEGLAQTAVHSDATVSLVPAHLFDSSVYSTLNGLAESAGKALHDALGNTVSKLDAAFESKILHRSSPMGDSGKQADLTIPSQKPYHAEEFSHLQDHVKGKDPHALDILGWVSKDERFATPVPDADKRDAIDERIGEHAETVLQYSGLWKLDVVRLGKDKRYLEGKIEELAFLVAVMFGIGGWTERGKNDNGSDAVFNADFFLMHLVTSSVFIPSICAYISPASQARFLRAYLTNALALYVFRGCPDLDIVGFQTMKELQPVGPQPHPDKSTLPSPDSQKALNPDPWLPIIQTSVVHPDEHVPKTQRSLSNWAGAFGTRRFCSAKTQSQAASGTGSQNHPSIEADAASAGLAGAEYLDGTVFLRAAEVTAERLGRVREGEHAEFWDFKGFFDKDIGKAIFRSNEPPPYNQKPKIIEKLEKLEVEFYGNTGRAPTSEDFQHRDGVGIAEPARKCLEAIRIQRSVLSSLRFFSEEFCNRYSR</sequence>
<organism evidence="3 4">
    <name type="scientific">Candolleomyces aberdarensis</name>
    <dbReference type="NCBI Taxonomy" id="2316362"/>
    <lineage>
        <taxon>Eukaryota</taxon>
        <taxon>Fungi</taxon>
        <taxon>Dikarya</taxon>
        <taxon>Basidiomycota</taxon>
        <taxon>Agaricomycotina</taxon>
        <taxon>Agaricomycetes</taxon>
        <taxon>Agaricomycetidae</taxon>
        <taxon>Agaricales</taxon>
        <taxon>Agaricineae</taxon>
        <taxon>Psathyrellaceae</taxon>
        <taxon>Candolleomyces</taxon>
    </lineage>
</organism>
<evidence type="ECO:0000313" key="3">
    <source>
        <dbReference type="EMBL" id="RXW20841.1"/>
    </source>
</evidence>
<protein>
    <submittedName>
        <fullName evidence="3">Uncharacterized protein</fullName>
    </submittedName>
</protein>
<dbReference type="PANTHER" id="PTHR35870">
    <property type="entry name" value="PROTEIN, PUTATIVE (AFU_ORTHOLOGUE AFUA_5G03330)-RELATED"/>
    <property type="match status" value="1"/>
</dbReference>
<dbReference type="Proteomes" id="UP000290288">
    <property type="component" value="Unassembled WGS sequence"/>
</dbReference>
<dbReference type="AlphaFoldDB" id="A0A4Q2DND8"/>
<evidence type="ECO:0000313" key="4">
    <source>
        <dbReference type="Proteomes" id="UP000290288"/>
    </source>
</evidence>
<dbReference type="PANTHER" id="PTHR35870:SF1">
    <property type="entry name" value="PROTEIN, PUTATIVE (AFU_ORTHOLOGUE AFUA_5G03330)-RELATED"/>
    <property type="match status" value="1"/>
</dbReference>
<dbReference type="EMBL" id="SDEE01000131">
    <property type="protein sequence ID" value="RXW20841.1"/>
    <property type="molecule type" value="Genomic_DNA"/>
</dbReference>
<dbReference type="Pfam" id="PF14027">
    <property type="entry name" value="Questin_oxidase"/>
    <property type="match status" value="1"/>
</dbReference>
<comment type="caution">
    <text evidence="3">The sequence shown here is derived from an EMBL/GenBank/DDBJ whole genome shotgun (WGS) entry which is preliminary data.</text>
</comment>
<accession>A0A4Q2DND8</accession>
<evidence type="ECO:0000256" key="1">
    <source>
        <dbReference type="ARBA" id="ARBA00023002"/>
    </source>
</evidence>